<comment type="caution">
    <text evidence="2">The sequence shown here is derived from an EMBL/GenBank/DDBJ whole genome shotgun (WGS) entry which is preliminary data.</text>
</comment>
<proteinExistence type="predicted"/>
<evidence type="ECO:0000256" key="1">
    <source>
        <dbReference type="SAM" id="Phobius"/>
    </source>
</evidence>
<keyword evidence="1" id="KW-0812">Transmembrane</keyword>
<reference evidence="2" key="1">
    <citation type="submission" date="2022-06" db="EMBL/GenBank/DDBJ databases">
        <authorList>
            <consortium name="SYNGENTA / RWTH Aachen University"/>
        </authorList>
    </citation>
    <scope>NUCLEOTIDE SEQUENCE</scope>
</reference>
<sequence>MRNVIERIVTFFLVLLKVTFRIESGQLRSYLILIGFFFKKKPPFFVLLVLSKPFSDGFFFCWILSIGGGSTGVVLFNFLILIFFLKLMSSWVADIC</sequence>
<gene>
    <name evidence="2" type="ORF">PPACK8108_LOCUS6103</name>
</gene>
<evidence type="ECO:0000313" key="3">
    <source>
        <dbReference type="Proteomes" id="UP001153365"/>
    </source>
</evidence>
<accession>A0AAV0ATL3</accession>
<keyword evidence="1" id="KW-0472">Membrane</keyword>
<dbReference type="Proteomes" id="UP001153365">
    <property type="component" value="Unassembled WGS sequence"/>
</dbReference>
<evidence type="ECO:0000313" key="2">
    <source>
        <dbReference type="EMBL" id="CAH7671332.1"/>
    </source>
</evidence>
<dbReference type="EMBL" id="CALTRL010001170">
    <property type="protein sequence ID" value="CAH7671332.1"/>
    <property type="molecule type" value="Genomic_DNA"/>
</dbReference>
<dbReference type="AlphaFoldDB" id="A0AAV0ATL3"/>
<organism evidence="2 3">
    <name type="scientific">Phakopsora pachyrhizi</name>
    <name type="common">Asian soybean rust disease fungus</name>
    <dbReference type="NCBI Taxonomy" id="170000"/>
    <lineage>
        <taxon>Eukaryota</taxon>
        <taxon>Fungi</taxon>
        <taxon>Dikarya</taxon>
        <taxon>Basidiomycota</taxon>
        <taxon>Pucciniomycotina</taxon>
        <taxon>Pucciniomycetes</taxon>
        <taxon>Pucciniales</taxon>
        <taxon>Phakopsoraceae</taxon>
        <taxon>Phakopsora</taxon>
    </lineage>
</organism>
<keyword evidence="3" id="KW-1185">Reference proteome</keyword>
<protein>
    <submittedName>
        <fullName evidence="2">Uncharacterized protein</fullName>
    </submittedName>
</protein>
<keyword evidence="1" id="KW-1133">Transmembrane helix</keyword>
<name>A0AAV0ATL3_PHAPC</name>
<feature type="transmembrane region" description="Helical" evidence="1">
    <location>
        <begin position="57"/>
        <end position="85"/>
    </location>
</feature>